<proteinExistence type="predicted"/>
<dbReference type="Proteomes" id="UP000887574">
    <property type="component" value="Unplaced"/>
</dbReference>
<organism evidence="1 2">
    <name type="scientific">Ditylenchus dipsaci</name>
    <dbReference type="NCBI Taxonomy" id="166011"/>
    <lineage>
        <taxon>Eukaryota</taxon>
        <taxon>Metazoa</taxon>
        <taxon>Ecdysozoa</taxon>
        <taxon>Nematoda</taxon>
        <taxon>Chromadorea</taxon>
        <taxon>Rhabditida</taxon>
        <taxon>Tylenchina</taxon>
        <taxon>Tylenchomorpha</taxon>
        <taxon>Sphaerularioidea</taxon>
        <taxon>Anguinidae</taxon>
        <taxon>Anguininae</taxon>
        <taxon>Ditylenchus</taxon>
    </lineage>
</organism>
<evidence type="ECO:0000313" key="2">
    <source>
        <dbReference type="WBParaSite" id="jg2704"/>
    </source>
</evidence>
<name>A0A915E598_9BILA</name>
<accession>A0A915E598</accession>
<sequence>MLKTRGVTGLHRLDIDFDISFGSPIEGRNKGDTLSAYHLLMKLLKQSCVHKPSTASMAMNSVEKDVILLQNYLSPASSTLWLQLVQAKRWNPSDQIFKIDFQDASSRGSLESTIEGLKSTNEGLKSTNEGQKATVEAYKKICGLTPDQALQQANGTVV</sequence>
<dbReference type="WBParaSite" id="jg2704">
    <property type="protein sequence ID" value="jg2704"/>
    <property type="gene ID" value="jg2704"/>
</dbReference>
<evidence type="ECO:0000313" key="1">
    <source>
        <dbReference type="Proteomes" id="UP000887574"/>
    </source>
</evidence>
<reference evidence="2" key="1">
    <citation type="submission" date="2022-11" db="UniProtKB">
        <authorList>
            <consortium name="WormBaseParasite"/>
        </authorList>
    </citation>
    <scope>IDENTIFICATION</scope>
</reference>
<keyword evidence="1" id="KW-1185">Reference proteome</keyword>
<protein>
    <submittedName>
        <fullName evidence="2">Uncharacterized protein</fullName>
    </submittedName>
</protein>
<dbReference type="AlphaFoldDB" id="A0A915E598"/>